<dbReference type="AlphaFoldDB" id="A0AAD5T6W5"/>
<evidence type="ECO:0000313" key="7">
    <source>
        <dbReference type="Proteomes" id="UP001211907"/>
    </source>
</evidence>
<accession>A0AAD5T6W5</accession>
<protein>
    <recommendedName>
        <fullName evidence="5">JmjC domain-containing protein</fullName>
    </recommendedName>
</protein>
<dbReference type="GO" id="GO:0000785">
    <property type="term" value="C:chromatin"/>
    <property type="evidence" value="ECO:0007669"/>
    <property type="project" value="TreeGrafter"/>
</dbReference>
<keyword evidence="7" id="KW-1185">Reference proteome</keyword>
<name>A0AAD5T6W5_9FUNG</name>
<feature type="compositionally biased region" description="Polar residues" evidence="4">
    <location>
        <begin position="106"/>
        <end position="115"/>
    </location>
</feature>
<dbReference type="EMBL" id="JADGJH010000174">
    <property type="protein sequence ID" value="KAJ3135049.1"/>
    <property type="molecule type" value="Genomic_DNA"/>
</dbReference>
<dbReference type="Pfam" id="PF02373">
    <property type="entry name" value="JmjC"/>
    <property type="match status" value="1"/>
</dbReference>
<dbReference type="GO" id="GO:0031490">
    <property type="term" value="F:chromatin DNA binding"/>
    <property type="evidence" value="ECO:0007669"/>
    <property type="project" value="TreeGrafter"/>
</dbReference>
<feature type="region of interest" description="Disordered" evidence="4">
    <location>
        <begin position="106"/>
        <end position="130"/>
    </location>
</feature>
<evidence type="ECO:0000256" key="2">
    <source>
        <dbReference type="ARBA" id="ARBA00022723"/>
    </source>
</evidence>
<dbReference type="GO" id="GO:0003712">
    <property type="term" value="F:transcription coregulator activity"/>
    <property type="evidence" value="ECO:0007669"/>
    <property type="project" value="TreeGrafter"/>
</dbReference>
<dbReference type="InterPro" id="IPR045109">
    <property type="entry name" value="LSDs-like"/>
</dbReference>
<dbReference type="Proteomes" id="UP001211907">
    <property type="component" value="Unassembled WGS sequence"/>
</dbReference>
<proteinExistence type="predicted"/>
<dbReference type="SUPFAM" id="SSF51197">
    <property type="entry name" value="Clavaminate synthase-like"/>
    <property type="match status" value="1"/>
</dbReference>
<evidence type="ECO:0000313" key="6">
    <source>
        <dbReference type="EMBL" id="KAJ3135049.1"/>
    </source>
</evidence>
<dbReference type="InterPro" id="IPR003347">
    <property type="entry name" value="JmjC_dom"/>
</dbReference>
<dbReference type="SMART" id="SM00558">
    <property type="entry name" value="JmjC"/>
    <property type="match status" value="1"/>
</dbReference>
<dbReference type="GO" id="GO:0000118">
    <property type="term" value="C:histone deacetylase complex"/>
    <property type="evidence" value="ECO:0007669"/>
    <property type="project" value="TreeGrafter"/>
</dbReference>
<dbReference type="PANTHER" id="PTHR12549:SF38">
    <property type="entry name" value="JMJC DOMAIN-CONTAINING HISTONE DEMETHYLASE 2, ISOFORM A"/>
    <property type="match status" value="1"/>
</dbReference>
<feature type="compositionally biased region" description="Low complexity" evidence="4">
    <location>
        <begin position="116"/>
        <end position="130"/>
    </location>
</feature>
<dbReference type="PANTHER" id="PTHR12549">
    <property type="entry name" value="JMJC DOMAIN-CONTAINING HISTONE DEMETHYLATION PROTEIN"/>
    <property type="match status" value="1"/>
</dbReference>
<gene>
    <name evidence="6" type="ORF">HK100_003065</name>
</gene>
<feature type="domain" description="JmjC" evidence="5">
    <location>
        <begin position="636"/>
        <end position="820"/>
    </location>
</feature>
<comment type="subcellular location">
    <subcellularLocation>
        <location evidence="1">Nucleus</location>
    </subcellularLocation>
</comment>
<reference evidence="6" key="1">
    <citation type="submission" date="2020-05" db="EMBL/GenBank/DDBJ databases">
        <title>Phylogenomic resolution of chytrid fungi.</title>
        <authorList>
            <person name="Stajich J.E."/>
            <person name="Amses K."/>
            <person name="Simmons R."/>
            <person name="Seto K."/>
            <person name="Myers J."/>
            <person name="Bonds A."/>
            <person name="Quandt C.A."/>
            <person name="Barry K."/>
            <person name="Liu P."/>
            <person name="Grigoriev I."/>
            <person name="Longcore J.E."/>
            <person name="James T.Y."/>
        </authorList>
    </citation>
    <scope>NUCLEOTIDE SEQUENCE</scope>
    <source>
        <strain evidence="6">JEL0513</strain>
    </source>
</reference>
<dbReference type="Gene3D" id="2.60.120.650">
    <property type="entry name" value="Cupin"/>
    <property type="match status" value="1"/>
</dbReference>
<dbReference type="PROSITE" id="PS51184">
    <property type="entry name" value="JMJC"/>
    <property type="match status" value="1"/>
</dbReference>
<keyword evidence="2" id="KW-0479">Metal-binding</keyword>
<dbReference type="GO" id="GO:0046872">
    <property type="term" value="F:metal ion binding"/>
    <property type="evidence" value="ECO:0007669"/>
    <property type="project" value="UniProtKB-KW"/>
</dbReference>
<comment type="caution">
    <text evidence="6">The sequence shown here is derived from an EMBL/GenBank/DDBJ whole genome shotgun (WGS) entry which is preliminary data.</text>
</comment>
<dbReference type="SUPFAM" id="SSF57850">
    <property type="entry name" value="RING/U-box"/>
    <property type="match status" value="1"/>
</dbReference>
<dbReference type="GO" id="GO:0032454">
    <property type="term" value="F:histone H3K9 demethylase activity"/>
    <property type="evidence" value="ECO:0007669"/>
    <property type="project" value="InterPro"/>
</dbReference>
<evidence type="ECO:0000256" key="4">
    <source>
        <dbReference type="SAM" id="MobiDB-lite"/>
    </source>
</evidence>
<dbReference type="GO" id="GO:0006357">
    <property type="term" value="P:regulation of transcription by RNA polymerase II"/>
    <property type="evidence" value="ECO:0007669"/>
    <property type="project" value="TreeGrafter"/>
</dbReference>
<organism evidence="6 7">
    <name type="scientific">Physocladia obscura</name>
    <dbReference type="NCBI Taxonomy" id="109957"/>
    <lineage>
        <taxon>Eukaryota</taxon>
        <taxon>Fungi</taxon>
        <taxon>Fungi incertae sedis</taxon>
        <taxon>Chytridiomycota</taxon>
        <taxon>Chytridiomycota incertae sedis</taxon>
        <taxon>Chytridiomycetes</taxon>
        <taxon>Chytridiales</taxon>
        <taxon>Chytriomycetaceae</taxon>
        <taxon>Physocladia</taxon>
    </lineage>
</organism>
<keyword evidence="3" id="KW-0539">Nucleus</keyword>
<evidence type="ECO:0000256" key="3">
    <source>
        <dbReference type="ARBA" id="ARBA00023242"/>
    </source>
</evidence>
<evidence type="ECO:0000256" key="1">
    <source>
        <dbReference type="ARBA" id="ARBA00004123"/>
    </source>
</evidence>
<sequence length="854" mass="95972">MKQDPREAPGDQSYSESDRKKIRGQAICQQLMNCKVCSVFKLILAFDAKIQRGEPTAALTAVNNWRLIFTESYLVYCISAGRSLARRTIVCVQMFMRQPQDYPDYSDSTTLHSTAVPSTKSSTDTPTSSVVSESVIAPSVISKPVSKPRVKPTRKPKFALDTEEVILDVPISVPQLLSSSDADFHIQIILKTGKGDVCRFRGFRAFQNSNTVEIPKLTYGPWFVRKSETEIVPTVHTQNLKSTLARILAAASATISPDLPNTSLLEESFDIRIPARHTITSNSIHELYILKTTAPVLLSILSEELSILESNVSSGFPVVYRPPTISFNVQSDLSGFDQDSGDSPVSENEDEPSVIFRQHCDECLTSIFNTYYVCAVCGKEICNQCFHNLPQVVTNFLLASVIGANKNNSLACCIRKVAVHVKKQFMLVGKIPKVELEAMKNIAELVIDLETTGKLATNLEADEKIPPDNHNNQMDEEEEEVIVEEGSTAAPRGEKFLEADIKRRRKNEQLDVVGDSNNYLRLQRIDVHAYKKFQQQWKQGNAVVFVGCAGDIQAGWNAEYFMKHHGKEKTTVVDCVTKENIPMQVGEFFRYFTDAKLVRKKILKLPDWPSHSDFKEKFPNHFADFKRSVPFADYSSFTGPRNLAARLPQSFLPPDLGPKMYNAFGSSDGENVGKKGFGTTPIHLDMADAVNVMMHASTVEYHTDLSKKASTAAAVWDIYPLSTLPKLRAYLSLYAKKRGVKIDDPIHDQFFYMNESMREELYEEYGVRGWRIFQNPGDAVFVPAGCAHQVCNYMDCIKAACDFVSPENLRACVQLTGEFRKLSKTHRRREDLLNLKCTLWSVWTSCPLLNEDYP</sequence>
<evidence type="ECO:0000259" key="5">
    <source>
        <dbReference type="PROSITE" id="PS51184"/>
    </source>
</evidence>